<keyword evidence="5" id="KW-0067">ATP-binding</keyword>
<keyword evidence="2" id="KW-0547">Nucleotide-binding</keyword>
<evidence type="ECO:0000256" key="7">
    <source>
        <dbReference type="SAM" id="Coils"/>
    </source>
</evidence>
<dbReference type="InterPro" id="IPR011545">
    <property type="entry name" value="DEAD/DEAH_box_helicase_dom"/>
</dbReference>
<evidence type="ECO:0000256" key="4">
    <source>
        <dbReference type="ARBA" id="ARBA00022806"/>
    </source>
</evidence>
<dbReference type="PROSITE" id="PS51192">
    <property type="entry name" value="HELICASE_ATP_BIND_1"/>
    <property type="match status" value="1"/>
</dbReference>
<dbReference type="InterPro" id="IPR014001">
    <property type="entry name" value="Helicase_ATP-bd"/>
</dbReference>
<dbReference type="GO" id="GO:0005524">
    <property type="term" value="F:ATP binding"/>
    <property type="evidence" value="ECO:0007669"/>
    <property type="project" value="UniProtKB-KW"/>
</dbReference>
<organism evidence="13 14">
    <name type="scientific">Crucibulum laeve</name>
    <dbReference type="NCBI Taxonomy" id="68775"/>
    <lineage>
        <taxon>Eukaryota</taxon>
        <taxon>Fungi</taxon>
        <taxon>Dikarya</taxon>
        <taxon>Basidiomycota</taxon>
        <taxon>Agaricomycotina</taxon>
        <taxon>Agaricomycetes</taxon>
        <taxon>Agaricomycetidae</taxon>
        <taxon>Agaricales</taxon>
        <taxon>Agaricineae</taxon>
        <taxon>Nidulariaceae</taxon>
        <taxon>Crucibulum</taxon>
    </lineage>
</organism>
<dbReference type="EMBL" id="ML213626">
    <property type="protein sequence ID" value="TFK34943.1"/>
    <property type="molecule type" value="Genomic_DNA"/>
</dbReference>
<sequence>MEGAPPPIASASPSNCGPNDSTSMPTTRGYQQEMLEESIHNNIIIALDTGSGKTLIAVLRIKHETERESTKISWFFAPTVALCEQQKNVIQSSLPVSVGLISGALEPNQWKDAKLWERVIRTHRIMVSTPQVFLDALRHGYIIMGRDISLIVFDEAHHAVDKHPYNMIMKEFYFDLPARDPAGPTDTTDVLVRPRILGLTASPIYGGNVIKAFQTIETNLDCTIRAPRRHRSELAQYVHRPIFKHVLYAGRDELNPLFSTNAASLADILSAMDIEKDPYVYSLRNQLSRTTVGTAEYKRIDQKLSKVISKQDSFTHRGIRDFCRCADDICQDLGPWAADWYVWSVMEKAKKAANPYNNIMSTWKNSEKAYLLRILNQVVVSPVSYHQDDIVDDSSDKVKVLIKCLLEEKKAAEEENESYSGLIFVQRRDTVLALRELLSRHPDTKDLFNIGILLGTSESAYRHSFLDITRNLVDETQETTIMDFKLGEKNLIVSTSVAEEGIDIQACGSVIRWDPPQNMASWAQSRGRARRKRSTFTLMFEEGAAQQKDVVKWENLEREMVALYNDPQRDLSMYIEEEAEEEDEEEDDMSLYIESTGALLTLNSAVSHLSHFCAVIPQTAHVDNRPLYDLDPPEFPEGWHTFDRHQRFIDPYTGPFGSKVTLPRTLPLATREFSTERIYKTKISAHRHAAFMAYKALYDAKLLNENLLPIESVVEPHLEDEVKSLLADVEKRAGTANVSIQIDPWVPEDSDSDHWWISELLIQGLPPLRMFTRSQMVPLTPEDGPVLYRPFMEPLKTALRPISRIDGSDKCIQLAREYTRRLFWCLNGSRMVWGDVDFSYLFLPVGEPDATIWDIRRSWYSRIHSDSNLSQEDAFFANAEAFGREYSYPDDLTIIRNGFKFAKAYQFVCWRYEPLSSEEEDTFREYYARFEDLEITYPLLVVRAFPPRTNFLLPIPPKKGVETIPEVKYFHLVPRLSTVTLLSVADTEYAFLLPSILRSLYMTLTVNSFRDKLLKPITGLYSIPLQLLQVAMTASSAGERSSYQRLETLGDTVLKFVVAIQLLAEYPMWHEGYLTQRKDHAVSNVRLAKENIKKSLYRWIIRDRLLGKKWKPSYMKVVEMPLIPTPDISTDEKTTKKKKGKNQDLSTKILADVVESTIGAAYIHGGFDLGYECIKFFGLGLRWQPMLSRVEQILLRVEPDPANIPPQLSYVESMIGYVFNHKLLLIEALTHASYQDDLHTVSYERMEFLGDAVLDMVVTDYLYHAAGKNYSPGHMFLRKAALVNGNFLAYLCLHSQLQIDTALPEPTAEGYIALGGDSQDIYLWQCLLHSSPKVLEDQSNTFARYQKRHAEIEDALKHSTIFPWAALTRLQAPKFFSDIIESLIASVYLDSKGSFDAVHQILRSLGILQVMEHIVKDDVDVLHPVSRLSLWAQKHAKKLEYKFTKEKGNVTCLILVDENEEIRVSDKYFGTASQQEVKFAAAEKAIKAFHLRDVGVNYTILKKKKLRKRKSLKQH</sequence>
<evidence type="ECO:0000259" key="11">
    <source>
        <dbReference type="PROSITE" id="PS51194"/>
    </source>
</evidence>
<evidence type="ECO:0000256" key="5">
    <source>
        <dbReference type="ARBA" id="ARBA00022840"/>
    </source>
</evidence>
<dbReference type="PROSITE" id="PS00517">
    <property type="entry name" value="RNASE_3_1"/>
    <property type="match status" value="1"/>
</dbReference>
<keyword evidence="4" id="KW-0347">Helicase</keyword>
<feature type="domain" description="RNase III" evidence="9">
    <location>
        <begin position="1006"/>
        <end position="1166"/>
    </location>
</feature>
<dbReference type="SMART" id="SM00535">
    <property type="entry name" value="RIBOc"/>
    <property type="match status" value="2"/>
</dbReference>
<evidence type="ECO:0000259" key="10">
    <source>
        <dbReference type="PROSITE" id="PS51192"/>
    </source>
</evidence>
<dbReference type="InterPro" id="IPR036389">
    <property type="entry name" value="RNase_III_sf"/>
</dbReference>
<feature type="domain" description="Helicase C-terminal" evidence="11">
    <location>
        <begin position="397"/>
        <end position="572"/>
    </location>
</feature>
<evidence type="ECO:0008006" key="15">
    <source>
        <dbReference type="Google" id="ProtNLM"/>
    </source>
</evidence>
<dbReference type="GO" id="GO:0005634">
    <property type="term" value="C:nucleus"/>
    <property type="evidence" value="ECO:0007669"/>
    <property type="project" value="TreeGrafter"/>
</dbReference>
<dbReference type="SUPFAM" id="SSF52540">
    <property type="entry name" value="P-loop containing nucleoside triphosphate hydrolases"/>
    <property type="match status" value="1"/>
</dbReference>
<dbReference type="Gene3D" id="3.30.160.380">
    <property type="entry name" value="Dicer dimerisation domain"/>
    <property type="match status" value="1"/>
</dbReference>
<feature type="domain" description="Dicer dsRNA-binding fold" evidence="12">
    <location>
        <begin position="605"/>
        <end position="717"/>
    </location>
</feature>
<dbReference type="Pfam" id="PF00636">
    <property type="entry name" value="Ribonuclease_3"/>
    <property type="match status" value="2"/>
</dbReference>
<accession>A0A5C3LRJ0</accession>
<gene>
    <name evidence="13" type="ORF">BDQ12DRAFT_737836</name>
</gene>
<name>A0A5C3LRJ0_9AGAR</name>
<dbReference type="SUPFAM" id="SSF69065">
    <property type="entry name" value="RNase III domain-like"/>
    <property type="match status" value="2"/>
</dbReference>
<dbReference type="InterPro" id="IPR001650">
    <property type="entry name" value="Helicase_C-like"/>
</dbReference>
<dbReference type="Gene3D" id="3.40.50.300">
    <property type="entry name" value="P-loop containing nucleotide triphosphate hydrolases"/>
    <property type="match status" value="2"/>
</dbReference>
<evidence type="ECO:0000313" key="14">
    <source>
        <dbReference type="Proteomes" id="UP000308652"/>
    </source>
</evidence>
<dbReference type="CDD" id="cd18034">
    <property type="entry name" value="DEXHc_dicer"/>
    <property type="match status" value="1"/>
</dbReference>
<keyword evidence="7" id="KW-0175">Coiled coil</keyword>
<dbReference type="SMART" id="SM00487">
    <property type="entry name" value="DEXDc"/>
    <property type="match status" value="1"/>
</dbReference>
<dbReference type="PROSITE" id="PS51327">
    <property type="entry name" value="DICER_DSRBF"/>
    <property type="match status" value="1"/>
</dbReference>
<dbReference type="InterPro" id="IPR000999">
    <property type="entry name" value="RNase_III_dom"/>
</dbReference>
<dbReference type="GO" id="GO:0030422">
    <property type="term" value="P:siRNA processing"/>
    <property type="evidence" value="ECO:0007669"/>
    <property type="project" value="TreeGrafter"/>
</dbReference>
<keyword evidence="6" id="KW-0694">RNA-binding</keyword>
<evidence type="ECO:0000259" key="9">
    <source>
        <dbReference type="PROSITE" id="PS50142"/>
    </source>
</evidence>
<feature type="domain" description="RNase III" evidence="9">
    <location>
        <begin position="1208"/>
        <end position="1392"/>
    </location>
</feature>
<dbReference type="PANTHER" id="PTHR14950:SF37">
    <property type="entry name" value="ENDORIBONUCLEASE DICER"/>
    <property type="match status" value="1"/>
</dbReference>
<evidence type="ECO:0000313" key="13">
    <source>
        <dbReference type="EMBL" id="TFK34943.1"/>
    </source>
</evidence>
<dbReference type="InterPro" id="IPR027417">
    <property type="entry name" value="P-loop_NTPase"/>
</dbReference>
<dbReference type="Pfam" id="PF00270">
    <property type="entry name" value="DEAD"/>
    <property type="match status" value="1"/>
</dbReference>
<dbReference type="GO" id="GO:0003723">
    <property type="term" value="F:RNA binding"/>
    <property type="evidence" value="ECO:0007669"/>
    <property type="project" value="UniProtKB-UniRule"/>
</dbReference>
<protein>
    <recommendedName>
        <fullName evidence="15">P-loop containing nucleoside triphosphate hydrolase protein</fullName>
    </recommendedName>
</protein>
<dbReference type="GO" id="GO:0005737">
    <property type="term" value="C:cytoplasm"/>
    <property type="evidence" value="ECO:0007669"/>
    <property type="project" value="TreeGrafter"/>
</dbReference>
<dbReference type="Pfam" id="PF03368">
    <property type="entry name" value="Dicer_dimer"/>
    <property type="match status" value="1"/>
</dbReference>
<feature type="compositionally biased region" description="Polar residues" evidence="8">
    <location>
        <begin position="15"/>
        <end position="28"/>
    </location>
</feature>
<dbReference type="OrthoDB" id="416741at2759"/>
<keyword evidence="14" id="KW-1185">Reference proteome</keyword>
<proteinExistence type="inferred from homology"/>
<keyword evidence="1" id="KW-0677">Repeat</keyword>
<evidence type="ECO:0000256" key="1">
    <source>
        <dbReference type="ARBA" id="ARBA00022737"/>
    </source>
</evidence>
<evidence type="ECO:0000256" key="6">
    <source>
        <dbReference type="PROSITE-ProRule" id="PRU00657"/>
    </source>
</evidence>
<dbReference type="PROSITE" id="PS50142">
    <property type="entry name" value="RNASE_3_2"/>
    <property type="match status" value="2"/>
</dbReference>
<dbReference type="Proteomes" id="UP000308652">
    <property type="component" value="Unassembled WGS sequence"/>
</dbReference>
<evidence type="ECO:0000256" key="8">
    <source>
        <dbReference type="SAM" id="MobiDB-lite"/>
    </source>
</evidence>
<reference evidence="13 14" key="1">
    <citation type="journal article" date="2019" name="Nat. Ecol. Evol.">
        <title>Megaphylogeny resolves global patterns of mushroom evolution.</title>
        <authorList>
            <person name="Varga T."/>
            <person name="Krizsan K."/>
            <person name="Foldi C."/>
            <person name="Dima B."/>
            <person name="Sanchez-Garcia M."/>
            <person name="Sanchez-Ramirez S."/>
            <person name="Szollosi G.J."/>
            <person name="Szarkandi J.G."/>
            <person name="Papp V."/>
            <person name="Albert L."/>
            <person name="Andreopoulos W."/>
            <person name="Angelini C."/>
            <person name="Antonin V."/>
            <person name="Barry K.W."/>
            <person name="Bougher N.L."/>
            <person name="Buchanan P."/>
            <person name="Buyck B."/>
            <person name="Bense V."/>
            <person name="Catcheside P."/>
            <person name="Chovatia M."/>
            <person name="Cooper J."/>
            <person name="Damon W."/>
            <person name="Desjardin D."/>
            <person name="Finy P."/>
            <person name="Geml J."/>
            <person name="Haridas S."/>
            <person name="Hughes K."/>
            <person name="Justo A."/>
            <person name="Karasinski D."/>
            <person name="Kautmanova I."/>
            <person name="Kiss B."/>
            <person name="Kocsube S."/>
            <person name="Kotiranta H."/>
            <person name="LaButti K.M."/>
            <person name="Lechner B.E."/>
            <person name="Liimatainen K."/>
            <person name="Lipzen A."/>
            <person name="Lukacs Z."/>
            <person name="Mihaltcheva S."/>
            <person name="Morgado L.N."/>
            <person name="Niskanen T."/>
            <person name="Noordeloos M.E."/>
            <person name="Ohm R.A."/>
            <person name="Ortiz-Santana B."/>
            <person name="Ovrebo C."/>
            <person name="Racz N."/>
            <person name="Riley R."/>
            <person name="Savchenko A."/>
            <person name="Shiryaev A."/>
            <person name="Soop K."/>
            <person name="Spirin V."/>
            <person name="Szebenyi C."/>
            <person name="Tomsovsky M."/>
            <person name="Tulloss R.E."/>
            <person name="Uehling J."/>
            <person name="Grigoriev I.V."/>
            <person name="Vagvolgyi C."/>
            <person name="Papp T."/>
            <person name="Martin F.M."/>
            <person name="Miettinen O."/>
            <person name="Hibbett D.S."/>
            <person name="Nagy L.G."/>
        </authorList>
    </citation>
    <scope>NUCLEOTIDE SEQUENCE [LARGE SCALE GENOMIC DNA]</scope>
    <source>
        <strain evidence="13 14">CBS 166.37</strain>
    </source>
</reference>
<feature type="coiled-coil region" evidence="7">
    <location>
        <begin position="395"/>
        <end position="422"/>
    </location>
</feature>
<dbReference type="PROSITE" id="PS51194">
    <property type="entry name" value="HELICASE_CTER"/>
    <property type="match status" value="1"/>
</dbReference>
<dbReference type="InterPro" id="IPR038248">
    <property type="entry name" value="Dicer_dimer_sf"/>
</dbReference>
<dbReference type="GO" id="GO:0004525">
    <property type="term" value="F:ribonuclease III activity"/>
    <property type="evidence" value="ECO:0007669"/>
    <property type="project" value="InterPro"/>
</dbReference>
<feature type="region of interest" description="Disordered" evidence="8">
    <location>
        <begin position="1"/>
        <end position="28"/>
    </location>
</feature>
<dbReference type="Pfam" id="PF00271">
    <property type="entry name" value="Helicase_C"/>
    <property type="match status" value="1"/>
</dbReference>
<comment type="similarity">
    <text evidence="6">Belongs to the helicase family. Dicer subfamily.</text>
</comment>
<keyword evidence="3" id="KW-0378">Hydrolase</keyword>
<evidence type="ECO:0000256" key="2">
    <source>
        <dbReference type="ARBA" id="ARBA00022741"/>
    </source>
</evidence>
<feature type="domain" description="Helicase ATP-binding" evidence="10">
    <location>
        <begin position="34"/>
        <end position="221"/>
    </location>
</feature>
<dbReference type="STRING" id="68775.A0A5C3LRJ0"/>
<dbReference type="GO" id="GO:0004386">
    <property type="term" value="F:helicase activity"/>
    <property type="evidence" value="ECO:0007669"/>
    <property type="project" value="UniProtKB-KW"/>
</dbReference>
<dbReference type="SMART" id="SM00490">
    <property type="entry name" value="HELICc"/>
    <property type="match status" value="1"/>
</dbReference>
<dbReference type="InterPro" id="IPR005034">
    <property type="entry name" value="Dicer_dimerisation"/>
</dbReference>
<dbReference type="CDD" id="cd00593">
    <property type="entry name" value="RIBOc"/>
    <property type="match status" value="2"/>
</dbReference>
<evidence type="ECO:0000256" key="3">
    <source>
        <dbReference type="ARBA" id="ARBA00022801"/>
    </source>
</evidence>
<dbReference type="PANTHER" id="PTHR14950">
    <property type="entry name" value="DICER-RELATED"/>
    <property type="match status" value="1"/>
</dbReference>
<evidence type="ECO:0000259" key="12">
    <source>
        <dbReference type="PROSITE" id="PS51327"/>
    </source>
</evidence>
<dbReference type="Gene3D" id="1.10.1520.10">
    <property type="entry name" value="Ribonuclease III domain"/>
    <property type="match status" value="2"/>
</dbReference>